<reference evidence="9 10" key="1">
    <citation type="submission" date="2016-11" db="EMBL/GenBank/DDBJ databases">
        <authorList>
            <person name="Jaros S."/>
            <person name="Januszkiewicz K."/>
            <person name="Wedrychowicz H."/>
        </authorList>
    </citation>
    <scope>NUCLEOTIDE SEQUENCE [LARGE SCALE GENOMIC DNA]</scope>
    <source>
        <strain evidence="9 10">DSM 17737</strain>
    </source>
</reference>
<feature type="binding site" evidence="6">
    <location>
        <position position="34"/>
    </location>
    <ligand>
        <name>Mg(2+)</name>
        <dbReference type="ChEBI" id="CHEBI:18420"/>
        <label>1</label>
    </ligand>
</feature>
<dbReference type="AlphaFoldDB" id="A0A1N6DC30"/>
<comment type="similarity">
    <text evidence="1">Belongs to the DNA repair enzymes AP/ExoA family.</text>
</comment>
<evidence type="ECO:0000256" key="2">
    <source>
        <dbReference type="ARBA" id="ARBA00022723"/>
    </source>
</evidence>
<proteinExistence type="inferred from homology"/>
<evidence type="ECO:0000256" key="7">
    <source>
        <dbReference type="PIRSR" id="PIRSR604808-3"/>
    </source>
</evidence>
<name>A0A1N6DC30_9GAMM</name>
<feature type="site" description="Transition state stabilizer" evidence="7">
    <location>
        <position position="156"/>
    </location>
</feature>
<evidence type="ECO:0000256" key="1">
    <source>
        <dbReference type="ARBA" id="ARBA00007092"/>
    </source>
</evidence>
<dbReference type="NCBIfam" id="NF008733">
    <property type="entry name" value="PRK11756.1"/>
    <property type="match status" value="1"/>
</dbReference>
<feature type="site" description="Interaction with DNA substrate" evidence="7">
    <location>
        <position position="264"/>
    </location>
</feature>
<evidence type="ECO:0000256" key="4">
    <source>
        <dbReference type="ARBA" id="ARBA00022842"/>
    </source>
</evidence>
<feature type="active site" description="Proton acceptor" evidence="5">
    <location>
        <position position="264"/>
    </location>
</feature>
<dbReference type="RefSeq" id="WP_074200384.1">
    <property type="nucleotide sequence ID" value="NZ_FSRE01000001.1"/>
</dbReference>
<dbReference type="Gene3D" id="3.60.10.10">
    <property type="entry name" value="Endonuclease/exonuclease/phosphatase"/>
    <property type="match status" value="1"/>
</dbReference>
<evidence type="ECO:0000313" key="10">
    <source>
        <dbReference type="Proteomes" id="UP000198461"/>
    </source>
</evidence>
<dbReference type="GO" id="GO:0008311">
    <property type="term" value="F:double-stranded DNA 3'-5' DNA exonuclease activity"/>
    <property type="evidence" value="ECO:0007669"/>
    <property type="project" value="InterPro"/>
</dbReference>
<dbReference type="InterPro" id="IPR036691">
    <property type="entry name" value="Endo/exonu/phosph_ase_sf"/>
</dbReference>
<feature type="binding site" evidence="6">
    <location>
        <position position="154"/>
    </location>
    <ligand>
        <name>Mg(2+)</name>
        <dbReference type="ChEBI" id="CHEBI:18420"/>
        <label>1</label>
    </ligand>
</feature>
<feature type="active site" description="Proton donor/acceptor" evidence="5">
    <location>
        <position position="154"/>
    </location>
</feature>
<dbReference type="Pfam" id="PF03372">
    <property type="entry name" value="Exo_endo_phos"/>
    <property type="match status" value="1"/>
</dbReference>
<evidence type="ECO:0000256" key="5">
    <source>
        <dbReference type="PIRSR" id="PIRSR604808-1"/>
    </source>
</evidence>
<dbReference type="EMBL" id="FSRE01000001">
    <property type="protein sequence ID" value="SIN68350.1"/>
    <property type="molecule type" value="Genomic_DNA"/>
</dbReference>
<comment type="cofactor">
    <cofactor evidence="6">
        <name>Mg(2+)</name>
        <dbReference type="ChEBI" id="CHEBI:18420"/>
    </cofactor>
    <cofactor evidence="6">
        <name>Mn(2+)</name>
        <dbReference type="ChEBI" id="CHEBI:29035"/>
    </cofactor>
    <text evidence="6">Probably binds two magnesium or manganese ions per subunit.</text>
</comment>
<feature type="domain" description="Endonuclease/exonuclease/phosphatase" evidence="8">
    <location>
        <begin position="4"/>
        <end position="264"/>
    </location>
</feature>
<feature type="binding site" evidence="6">
    <location>
        <position position="263"/>
    </location>
    <ligand>
        <name>Mg(2+)</name>
        <dbReference type="ChEBI" id="CHEBI:18420"/>
        <label>1</label>
    </ligand>
</feature>
<dbReference type="Proteomes" id="UP000198461">
    <property type="component" value="Unassembled WGS sequence"/>
</dbReference>
<dbReference type="NCBIfam" id="TIGR00633">
    <property type="entry name" value="xth"/>
    <property type="match status" value="1"/>
</dbReference>
<dbReference type="CDD" id="cd09086">
    <property type="entry name" value="ExoIII-like_AP-endo"/>
    <property type="match status" value="1"/>
</dbReference>
<feature type="binding site" evidence="6">
    <location>
        <position position="264"/>
    </location>
    <ligand>
        <name>Mg(2+)</name>
        <dbReference type="ChEBI" id="CHEBI:18420"/>
        <label>1</label>
    </ligand>
</feature>
<keyword evidence="3" id="KW-0378">Hydrolase</keyword>
<dbReference type="GO" id="GO:0006281">
    <property type="term" value="P:DNA repair"/>
    <property type="evidence" value="ECO:0007669"/>
    <property type="project" value="InterPro"/>
</dbReference>
<dbReference type="OrthoDB" id="9803914at2"/>
<dbReference type="GO" id="GO:0046872">
    <property type="term" value="F:metal ion binding"/>
    <property type="evidence" value="ECO:0007669"/>
    <property type="project" value="UniProtKB-KW"/>
</dbReference>
<dbReference type="InterPro" id="IPR004808">
    <property type="entry name" value="AP_endonuc_1"/>
</dbReference>
<dbReference type="NCBIfam" id="TIGR00195">
    <property type="entry name" value="exoDNase_III"/>
    <property type="match status" value="1"/>
</dbReference>
<dbReference type="PROSITE" id="PS51435">
    <property type="entry name" value="AP_NUCLEASE_F1_4"/>
    <property type="match status" value="1"/>
</dbReference>
<keyword evidence="2 6" id="KW-0479">Metal-binding</keyword>
<evidence type="ECO:0000256" key="6">
    <source>
        <dbReference type="PIRSR" id="PIRSR604808-2"/>
    </source>
</evidence>
<dbReference type="InterPro" id="IPR037493">
    <property type="entry name" value="ExoIII-like"/>
</dbReference>
<keyword evidence="6" id="KW-0464">Manganese</keyword>
<feature type="site" description="Important for catalytic activity" evidence="7">
    <location>
        <position position="234"/>
    </location>
</feature>
<dbReference type="STRING" id="364032.SAMN05443662_0029"/>
<feature type="binding site" evidence="6">
    <location>
        <position position="7"/>
    </location>
    <ligand>
        <name>Mg(2+)</name>
        <dbReference type="ChEBI" id="CHEBI:18420"/>
        <label>1</label>
    </ligand>
</feature>
<dbReference type="InterPro" id="IPR005135">
    <property type="entry name" value="Endo/exonuclease/phosphatase"/>
</dbReference>
<sequence>MKVVSFNVNSIRQRMHQLEAVRERIGPHIMGLQETKVPDPDFPVKDVEALGYHAVFHGQKTHYGVALLTTPDYRVVTAHTGFPGNDEDAQRRVIIADVETPFGETIRVINGYFPQGENRDHPVKFPAKEKFYHDLLDYLRNECDPAQPLIVMGDFNIAPDDKDIGIGEDNAKRWLRQGKTSFLPEEREWFQQLIDWGLFDTFRTAHPDADDCFSWFDYRSRGFEREPKRGLRIDHILATAPLNARVEDAGIDYTIRGMTKPSDHAPIWTTFKDPA</sequence>
<keyword evidence="4 6" id="KW-0460">Magnesium</keyword>
<organism evidence="9 10">
    <name type="scientific">Sulfurivirga caldicuralii</name>
    <dbReference type="NCBI Taxonomy" id="364032"/>
    <lineage>
        <taxon>Bacteria</taxon>
        <taxon>Pseudomonadati</taxon>
        <taxon>Pseudomonadota</taxon>
        <taxon>Gammaproteobacteria</taxon>
        <taxon>Thiotrichales</taxon>
        <taxon>Piscirickettsiaceae</taxon>
        <taxon>Sulfurivirga</taxon>
    </lineage>
</organism>
<keyword evidence="10" id="KW-1185">Reference proteome</keyword>
<evidence type="ECO:0000313" key="9">
    <source>
        <dbReference type="EMBL" id="SIN68350.1"/>
    </source>
</evidence>
<dbReference type="SUPFAM" id="SSF56219">
    <property type="entry name" value="DNase I-like"/>
    <property type="match status" value="1"/>
</dbReference>
<feature type="binding site" evidence="6">
    <location>
        <position position="156"/>
    </location>
    <ligand>
        <name>Mg(2+)</name>
        <dbReference type="ChEBI" id="CHEBI:18420"/>
        <label>1</label>
    </ligand>
</feature>
<evidence type="ECO:0000259" key="8">
    <source>
        <dbReference type="Pfam" id="PF03372"/>
    </source>
</evidence>
<gene>
    <name evidence="9" type="ORF">SAMN05443662_0029</name>
</gene>
<feature type="active site" evidence="5">
    <location>
        <position position="112"/>
    </location>
</feature>
<evidence type="ECO:0000256" key="3">
    <source>
        <dbReference type="ARBA" id="ARBA00022801"/>
    </source>
</evidence>
<protein>
    <submittedName>
        <fullName evidence="9">Exodeoxyribonuclease III</fullName>
    </submittedName>
</protein>
<dbReference type="PANTHER" id="PTHR43250:SF2">
    <property type="entry name" value="EXODEOXYRIBONUCLEASE III"/>
    <property type="match status" value="1"/>
</dbReference>
<dbReference type="PANTHER" id="PTHR43250">
    <property type="entry name" value="EXODEOXYRIBONUCLEASE III"/>
    <property type="match status" value="1"/>
</dbReference>
<accession>A0A1N6DC30</accession>